<evidence type="ECO:0000313" key="1">
    <source>
        <dbReference type="EnsemblMetazoa" id="MDOA011292-PA"/>
    </source>
</evidence>
<dbReference type="PANTHER" id="PTHR20898">
    <property type="entry name" value="DAEDALUS ON 3-RELATED-RELATED"/>
    <property type="match status" value="1"/>
</dbReference>
<protein>
    <recommendedName>
        <fullName evidence="2">Arrestin-like N-terminal domain-containing protein</fullName>
    </recommendedName>
</protein>
<name>A0A1I8N3Z0_MUSDO</name>
<evidence type="ECO:0008006" key="2">
    <source>
        <dbReference type="Google" id="ProtNLM"/>
    </source>
</evidence>
<dbReference type="Pfam" id="PF06477">
    <property type="entry name" value="DUF1091"/>
    <property type="match status" value="1"/>
</dbReference>
<proteinExistence type="predicted"/>
<accession>A0A1I8N3Z0</accession>
<dbReference type="AlphaFoldDB" id="A0A1I8N3Z0"/>
<dbReference type="InterPro" id="IPR010512">
    <property type="entry name" value="DUF1091"/>
</dbReference>
<dbReference type="SMART" id="SM00697">
    <property type="entry name" value="DM8"/>
    <property type="match status" value="1"/>
</dbReference>
<dbReference type="VEuPathDB" id="VectorBase:MDOA011292"/>
<sequence>MELNTLNCRQYNSLIKYYSCNLTKVTTNRYFLQANLELNRDLDKGAEIQMIIFVKFTKENKVLKFLDLKVKVCDLYDSKMSSLVIKEVIREMKRVSNFPHSCPVKGNYAYWLTNFTVTENFFPTYTPTIDFNYTLRFYEKKRLLGDMVIEGSTLRRS</sequence>
<reference evidence="1" key="1">
    <citation type="submission" date="2020-05" db="UniProtKB">
        <authorList>
            <consortium name="EnsemblMetazoa"/>
        </authorList>
    </citation>
    <scope>IDENTIFICATION</scope>
    <source>
        <strain evidence="1">Aabys</strain>
    </source>
</reference>
<dbReference type="VEuPathDB" id="VectorBase:MDOMA2_008620"/>
<dbReference type="EnsemblMetazoa" id="MDOA011292-RA">
    <property type="protein sequence ID" value="MDOA011292-PA"/>
    <property type="gene ID" value="MDOA011292"/>
</dbReference>
<gene>
    <name evidence="1" type="primary">101895822</name>
</gene>
<organism evidence="1">
    <name type="scientific">Musca domestica</name>
    <name type="common">House fly</name>
    <dbReference type="NCBI Taxonomy" id="7370"/>
    <lineage>
        <taxon>Eukaryota</taxon>
        <taxon>Metazoa</taxon>
        <taxon>Ecdysozoa</taxon>
        <taxon>Arthropoda</taxon>
        <taxon>Hexapoda</taxon>
        <taxon>Insecta</taxon>
        <taxon>Pterygota</taxon>
        <taxon>Neoptera</taxon>
        <taxon>Endopterygota</taxon>
        <taxon>Diptera</taxon>
        <taxon>Brachycera</taxon>
        <taxon>Muscomorpha</taxon>
        <taxon>Muscoidea</taxon>
        <taxon>Muscidae</taxon>
        <taxon>Musca</taxon>
    </lineage>
</organism>
<dbReference type="PANTHER" id="PTHR20898:SF0">
    <property type="entry name" value="DAEDALUS ON 3-RELATED"/>
    <property type="match status" value="1"/>
</dbReference>